<dbReference type="Gene3D" id="3.40.50.2000">
    <property type="entry name" value="Glycogen Phosphorylase B"/>
    <property type="match status" value="2"/>
</dbReference>
<proteinExistence type="predicted"/>
<accession>A0A5Q5AXC3</accession>
<feature type="domain" description="Glycosyl transferase family 1" evidence="1">
    <location>
        <begin position="190"/>
        <end position="346"/>
    </location>
</feature>
<protein>
    <submittedName>
        <fullName evidence="3">Glycosyl transferase</fullName>
    </submittedName>
</protein>
<evidence type="ECO:0000313" key="3">
    <source>
        <dbReference type="EMBL" id="QEQ70850.1"/>
    </source>
</evidence>
<dbReference type="Pfam" id="PF09314">
    <property type="entry name" value="DUF1972"/>
    <property type="match status" value="1"/>
</dbReference>
<dbReference type="Pfam" id="PF00534">
    <property type="entry name" value="Glycos_transf_1"/>
    <property type="match status" value="1"/>
</dbReference>
<dbReference type="EMBL" id="MK473658">
    <property type="protein sequence ID" value="QEQ70850.1"/>
    <property type="molecule type" value="Genomic_DNA"/>
</dbReference>
<dbReference type="GO" id="GO:0016757">
    <property type="term" value="F:glycosyltransferase activity"/>
    <property type="evidence" value="ECO:0007669"/>
    <property type="project" value="InterPro"/>
</dbReference>
<evidence type="ECO:0000259" key="2">
    <source>
        <dbReference type="Pfam" id="PF09314"/>
    </source>
</evidence>
<feature type="domain" description="DUF1972" evidence="2">
    <location>
        <begin position="4"/>
        <end position="173"/>
    </location>
</feature>
<evidence type="ECO:0000259" key="1">
    <source>
        <dbReference type="Pfam" id="PF00534"/>
    </source>
</evidence>
<dbReference type="InterPro" id="IPR015393">
    <property type="entry name" value="DUF1972"/>
</dbReference>
<gene>
    <name evidence="3" type="primary">wcvF</name>
</gene>
<dbReference type="InterPro" id="IPR001296">
    <property type="entry name" value="Glyco_trans_1"/>
</dbReference>
<reference evidence="3" key="1">
    <citation type="journal article" date="2019" name="Int. J. Food Microbiol.">
        <title>Developing a novel molecular serotyping system based on capsular polysaccharide synthesis gene clusters of Vibrio parahaemolyticus.</title>
        <authorList>
            <person name="Pang Y."/>
            <person name="Guo X."/>
            <person name="Tian X."/>
            <person name="Liu F."/>
            <person name="Wang L."/>
            <person name="Wu J."/>
            <person name="Zhang S."/>
            <person name="Li S."/>
            <person name="Liu B."/>
        </authorList>
    </citation>
    <scope>NUCLEOTIDE SEQUENCE</scope>
    <source>
        <strain evidence="3">G3590</strain>
    </source>
</reference>
<organism evidence="3">
    <name type="scientific">Vibrio parahaemolyticus</name>
    <dbReference type="NCBI Taxonomy" id="670"/>
    <lineage>
        <taxon>Bacteria</taxon>
        <taxon>Pseudomonadati</taxon>
        <taxon>Pseudomonadota</taxon>
        <taxon>Gammaproteobacteria</taxon>
        <taxon>Vibrionales</taxon>
        <taxon>Vibrionaceae</taxon>
        <taxon>Vibrio</taxon>
    </lineage>
</organism>
<dbReference type="AlphaFoldDB" id="A0A5Q5AXC3"/>
<keyword evidence="3" id="KW-0808">Transferase</keyword>
<sequence length="356" mass="40358">MKSKKVSIVGTVGIPACYGGFESLVENLTVYKSKSVDYTVFCSSHAYEKKLDTHNDAELVYLPLKANGVQSIPYDILSLVKCLNLKPDVVLILGVSGCIFLPFFKLFSKAKIVTNIDGLEWKRDKWGWAVKKFLKFSERIAVKFSDVVVTDNKAIGDYVDSEYRKENVTIAYGGGHAIRSNLVDIPSNEDESDYALGLCRIEPENNVEMILEAFSKNSHKVKFVGNWESSAFGKELKAKYKGYENIELLDPIYDLDTLFQLRKNCSLYLHGHSAGGTNPSLVEMMHFGIPIFAFDCSFNRYSTDDKAHYFKDEEQLGDLVKNTSSKALSDNANHMERIAKERYTWSEISRHYELTY</sequence>
<name>A0A5Q5AXC3_VIBPH</name>
<dbReference type="SUPFAM" id="SSF53756">
    <property type="entry name" value="UDP-Glycosyltransferase/glycogen phosphorylase"/>
    <property type="match status" value="1"/>
</dbReference>